<evidence type="ECO:0000313" key="1">
    <source>
        <dbReference type="EMBL" id="CAB3235727.1"/>
    </source>
</evidence>
<name>A0A8S0ZRL8_ARCPL</name>
<evidence type="ECO:0000313" key="2">
    <source>
        <dbReference type="EMBL" id="CAB3250764.1"/>
    </source>
</evidence>
<dbReference type="EMBL" id="CADEBD010000348">
    <property type="protein sequence ID" value="CAB3250764.1"/>
    <property type="molecule type" value="Genomic_DNA"/>
</dbReference>
<dbReference type="AlphaFoldDB" id="A0A8S0ZRL8"/>
<keyword evidence="3" id="KW-1185">Reference proteome</keyword>
<protein>
    <submittedName>
        <fullName evidence="1">Uncharacterized protein</fullName>
    </submittedName>
</protein>
<proteinExistence type="predicted"/>
<reference evidence="3 4" key="1">
    <citation type="submission" date="2020-04" db="EMBL/GenBank/DDBJ databases">
        <authorList>
            <person name="Wallbank WR R."/>
            <person name="Pardo Diaz C."/>
            <person name="Kozak K."/>
            <person name="Martin S."/>
            <person name="Jiggins C."/>
            <person name="Moest M."/>
            <person name="Warren A I."/>
            <person name="Byers J.R.P. K."/>
            <person name="Montejo-Kovacevich G."/>
            <person name="Yen C E."/>
        </authorList>
    </citation>
    <scope>NUCLEOTIDE SEQUENCE [LARGE SCALE GENOMIC DNA]</scope>
</reference>
<organism evidence="1 3">
    <name type="scientific">Arctia plantaginis</name>
    <name type="common">Wood tiger moth</name>
    <name type="synonym">Phalaena plantaginis</name>
    <dbReference type="NCBI Taxonomy" id="874455"/>
    <lineage>
        <taxon>Eukaryota</taxon>
        <taxon>Metazoa</taxon>
        <taxon>Ecdysozoa</taxon>
        <taxon>Arthropoda</taxon>
        <taxon>Hexapoda</taxon>
        <taxon>Insecta</taxon>
        <taxon>Pterygota</taxon>
        <taxon>Neoptera</taxon>
        <taxon>Endopterygota</taxon>
        <taxon>Lepidoptera</taxon>
        <taxon>Glossata</taxon>
        <taxon>Ditrysia</taxon>
        <taxon>Noctuoidea</taxon>
        <taxon>Erebidae</taxon>
        <taxon>Arctiinae</taxon>
        <taxon>Arctia</taxon>
    </lineage>
</organism>
<accession>A0A8S0ZRL8</accession>
<dbReference type="Proteomes" id="UP000494106">
    <property type="component" value="Unassembled WGS sequence"/>
</dbReference>
<dbReference type="Proteomes" id="UP000494256">
    <property type="component" value="Unassembled WGS sequence"/>
</dbReference>
<gene>
    <name evidence="2" type="ORF">APLA_LOCUS13284</name>
    <name evidence="1" type="ORF">APLA_LOCUS6274</name>
</gene>
<comment type="caution">
    <text evidence="1">The sequence shown here is derived from an EMBL/GenBank/DDBJ whole genome shotgun (WGS) entry which is preliminary data.</text>
</comment>
<dbReference type="OrthoDB" id="7353689at2759"/>
<sequence length="161" mass="18566">MDSDDIAEIFNSFMSSNIVKNLAEHIFRRSLGSEISYDNPYHPEDKFVTGEIAENRKQKTTFQSLSKDALDTENEKFADGHISEDILTDNGVDGSEVRQLYNNNKQNLIETRINNLKLNSENKNENQTMIYDTAKMSTKNYRAVLKPIIRRFIVKRRNANG</sequence>
<evidence type="ECO:0000313" key="3">
    <source>
        <dbReference type="Proteomes" id="UP000494106"/>
    </source>
</evidence>
<evidence type="ECO:0000313" key="4">
    <source>
        <dbReference type="Proteomes" id="UP000494256"/>
    </source>
</evidence>
<dbReference type="EMBL" id="CADEBC010000485">
    <property type="protein sequence ID" value="CAB3235727.1"/>
    <property type="molecule type" value="Genomic_DNA"/>
</dbReference>